<sequence length="625" mass="72644">MMDSRHRYVSGDSVWQLWLGALGKSSRKLAFEILVQLTRLEILHAGFETRSTFAPLIIPEMIQRTQESDQKEYLILRWELICWSDFIERLAWQCSQQYHTFLVYLLTTLRTTSTPGKLRRMFSLIRMSLNHRSPFVELPLSSDAIREHDNQDFIIPPNLQILWTHSDDWLDCCGRMFWEKALDFACSHEREVVTISLELLRELPIPSFQNPTRRYCGIYRLFTAFKRQLGWLNIDNKDLGLRQRTLRQISLIQTYQMRIFQTENITKGISSSAFTAYVDLWINHVFSASSTCCFPSFYKDDEAVDMSNVDYERTISLKCTSYPVSRPVAAVMQDEDASIKELLVAQRCAMVALHTLQSNICNGVFGLSKFRLESDVTKLIDTLLERFLPCCGIPSDDIYKEILPNRSHFNVDVRMEQWLHHCPISLPLIRLIVATSRKLDLGLPRKLLPLLKSALVVLIGYWNSVKGTTEPVQREIPPYLQPYYQLHLTYQLVEIFRWTEWFPASMMQQTQNLLPLLNSLDVRSILLSFWTFLANHPPSDLKACGSTSSDLSKTTWVTSDPFAAPLESHSDRRTTDLDQSIYLVPIRRALNGNIQKIRKKYALFYCIDSPLDKNADEFKVPYERF</sequence>
<reference evidence="1 2" key="1">
    <citation type="submission" date="2012-05" db="EMBL/GenBank/DDBJ databases">
        <title>Recombination and specialization in a pathogen metapopulation.</title>
        <authorList>
            <person name="Gardiner A."/>
            <person name="Kemen E."/>
            <person name="Schultz-Larsen T."/>
            <person name="MacLean D."/>
            <person name="Van Oosterhout C."/>
            <person name="Jones J.D.G."/>
        </authorList>
    </citation>
    <scope>NUCLEOTIDE SEQUENCE [LARGE SCALE GENOMIC DNA]</scope>
    <source>
        <strain evidence="1 2">Ac Nc2</strain>
    </source>
</reference>
<comment type="caution">
    <text evidence="1">The sequence shown here is derived from an EMBL/GenBank/DDBJ whole genome shotgun (WGS) entry which is preliminary data.</text>
</comment>
<organism evidence="1 2">
    <name type="scientific">Albugo candida</name>
    <dbReference type="NCBI Taxonomy" id="65357"/>
    <lineage>
        <taxon>Eukaryota</taxon>
        <taxon>Sar</taxon>
        <taxon>Stramenopiles</taxon>
        <taxon>Oomycota</taxon>
        <taxon>Peronosporomycetes</taxon>
        <taxon>Albuginales</taxon>
        <taxon>Albuginaceae</taxon>
        <taxon>Albugo</taxon>
    </lineage>
</organism>
<evidence type="ECO:0000313" key="2">
    <source>
        <dbReference type="Proteomes" id="UP000053237"/>
    </source>
</evidence>
<evidence type="ECO:0008006" key="3">
    <source>
        <dbReference type="Google" id="ProtNLM"/>
    </source>
</evidence>
<dbReference type="GO" id="GO:0034472">
    <property type="term" value="P:snRNA 3'-end processing"/>
    <property type="evidence" value="ECO:0007669"/>
    <property type="project" value="TreeGrafter"/>
</dbReference>
<dbReference type="EMBL" id="CAIX01001324">
    <property type="protein sequence ID" value="CCI11608.1"/>
    <property type="molecule type" value="Genomic_DNA"/>
</dbReference>
<dbReference type="InParanoid" id="A0A024FWQ6"/>
<dbReference type="PANTHER" id="PTHR31697:SF2">
    <property type="entry name" value="INTEGRATOR COMPLEX SUBUNIT 5"/>
    <property type="match status" value="1"/>
</dbReference>
<dbReference type="STRING" id="65357.A0A024FWQ6"/>
<gene>
    <name evidence="1" type="ORF">BN9_131810</name>
</gene>
<accession>A0A024FWQ6</accession>
<evidence type="ECO:0000313" key="1">
    <source>
        <dbReference type="EMBL" id="CCI11608.1"/>
    </source>
</evidence>
<dbReference type="AlphaFoldDB" id="A0A024FWQ6"/>
<dbReference type="PANTHER" id="PTHR31697">
    <property type="entry name" value="INTEGRATOR COMPLEX SUBUNIT 5"/>
    <property type="match status" value="1"/>
</dbReference>
<protein>
    <recommendedName>
        <fullName evidence="3">Integrator complex subunit 5 C-terminal domain-containing protein</fullName>
    </recommendedName>
</protein>
<keyword evidence="2" id="KW-1185">Reference proteome</keyword>
<dbReference type="GO" id="GO:0032039">
    <property type="term" value="C:integrator complex"/>
    <property type="evidence" value="ECO:0007669"/>
    <property type="project" value="InterPro"/>
</dbReference>
<name>A0A024FWQ6_9STRA</name>
<dbReference type="OrthoDB" id="69088at2759"/>
<dbReference type="InterPro" id="IPR040316">
    <property type="entry name" value="INTS5"/>
</dbReference>
<dbReference type="Proteomes" id="UP000053237">
    <property type="component" value="Unassembled WGS sequence"/>
</dbReference>
<proteinExistence type="predicted"/>